<dbReference type="PROSITE" id="PS50005">
    <property type="entry name" value="TPR"/>
    <property type="match status" value="3"/>
</dbReference>
<dbReference type="SUPFAM" id="SSF81901">
    <property type="entry name" value="HCP-like"/>
    <property type="match status" value="1"/>
</dbReference>
<gene>
    <name evidence="4" type="ORF">PT517_09885</name>
</gene>
<dbReference type="InterPro" id="IPR011990">
    <property type="entry name" value="TPR-like_helical_dom_sf"/>
</dbReference>
<dbReference type="RefSeq" id="WP_284093577.1">
    <property type="nucleotide sequence ID" value="NZ_JAQTJC010000015.1"/>
</dbReference>
<feature type="repeat" description="TPR" evidence="3">
    <location>
        <begin position="565"/>
        <end position="598"/>
    </location>
</feature>
<dbReference type="SMART" id="SM00028">
    <property type="entry name" value="TPR"/>
    <property type="match status" value="5"/>
</dbReference>
<keyword evidence="2 3" id="KW-0802">TPR repeat</keyword>
<feature type="repeat" description="TPR" evidence="3">
    <location>
        <begin position="607"/>
        <end position="640"/>
    </location>
</feature>
<dbReference type="InterPro" id="IPR019734">
    <property type="entry name" value="TPR_rpt"/>
</dbReference>
<dbReference type="Pfam" id="PF13424">
    <property type="entry name" value="TPR_12"/>
    <property type="match status" value="2"/>
</dbReference>
<name>A0AAW6VJU3_9BACT</name>
<feature type="repeat" description="TPR" evidence="3">
    <location>
        <begin position="428"/>
        <end position="461"/>
    </location>
</feature>
<dbReference type="Pfam" id="PF13181">
    <property type="entry name" value="TPR_8"/>
    <property type="match status" value="1"/>
</dbReference>
<evidence type="ECO:0000313" key="4">
    <source>
        <dbReference type="EMBL" id="MDK2042081.1"/>
    </source>
</evidence>
<sequence length="664" mass="77549">MIECSNSFNNNLNSNITFNANIEDTIPSQLSMKLGNSKIIGREKELKEIDNNLNSSNNILLIKEIGGIGKSTIASAYLHRYKEKFKYYGFFEGLDNFFIELKNILNIKSDKESDIVIKILSKLNNLEGGKLLIIDDIKDIKENQEKINSILSLQYCGYKILFTSREDIEDIKVYPLGILNIDDAKALFNSIHKIEDEILLEEILKYLDFHAFFIEKTAKSIKENQSPQMIKEKFETGEFSTINVKRKENFNSLLKQLFSFDKLDNEEILILKQLSVLPSIGIPLKFLERILKKENNIEFEELLEYLCEKGWLSKIEKNYKLHQIIKEYIFSNHMPLFEEIEIVVDYFSEIMQDIHTIEDALPKIKYLEYLNSITQVIKNETNNKTGYLIHFNGYLHFLLENYNKAESLYKIALTIKESILDKDELFIAITINGIASIYEKKGEYDKALEEYLKSLEIRKRYFAEYPEKVAIEYNNVGRMYSKLKMNNQAFYYLNKSLKIRKEIFGENNESVAKAYNVLGSFFQDISINVVDREKSQNMLNKAFELLTKSLTIRLNILSPNHPDIANSYNNIAGYYFIIEDFNEAINNYELALDIYQQAEGNHFLSIGLLYFNIGSTYSKQENFEDAILFKEKALKIWSNILEKNHRNIILVKRELEILLAHKKV</sequence>
<reference evidence="4" key="1">
    <citation type="journal article" date="2023" name="Antibiotics">
        <title>Genomic Characterization of Antibiotic-Resistant Campylobacterales Isolated from Chilean Poultry Meat.</title>
        <authorList>
            <person name="Concha-Toloza M."/>
            <person name="Lopez-Cantillo M."/>
            <person name="Molina-Mora J.A."/>
            <person name="Collado L."/>
        </authorList>
    </citation>
    <scope>NUCLEOTIDE SEQUENCE</scope>
    <source>
        <strain evidence="4">FR1p153A2</strain>
    </source>
</reference>
<dbReference type="AlphaFoldDB" id="A0AAW6VJU3"/>
<accession>A0AAW6VJU3</accession>
<dbReference type="InterPro" id="IPR027417">
    <property type="entry name" value="P-loop_NTPase"/>
</dbReference>
<dbReference type="Pfam" id="PF13374">
    <property type="entry name" value="TPR_10"/>
    <property type="match status" value="1"/>
</dbReference>
<organism evidence="4 5">
    <name type="scientific">Aliarcobacter butzleri</name>
    <dbReference type="NCBI Taxonomy" id="28197"/>
    <lineage>
        <taxon>Bacteria</taxon>
        <taxon>Pseudomonadati</taxon>
        <taxon>Campylobacterota</taxon>
        <taxon>Epsilonproteobacteria</taxon>
        <taxon>Campylobacterales</taxon>
        <taxon>Arcobacteraceae</taxon>
        <taxon>Aliarcobacter</taxon>
    </lineage>
</organism>
<evidence type="ECO:0000313" key="5">
    <source>
        <dbReference type="Proteomes" id="UP001237501"/>
    </source>
</evidence>
<protein>
    <submittedName>
        <fullName evidence="4">Tetratricopeptide repeat protein</fullName>
    </submittedName>
</protein>
<proteinExistence type="predicted"/>
<dbReference type="Gene3D" id="1.25.40.10">
    <property type="entry name" value="Tetratricopeptide repeat domain"/>
    <property type="match status" value="2"/>
</dbReference>
<dbReference type="PANTHER" id="PTHR45641">
    <property type="entry name" value="TETRATRICOPEPTIDE REPEAT PROTEIN (AFU_ORTHOLOGUE AFUA_6G03870)"/>
    <property type="match status" value="1"/>
</dbReference>
<evidence type="ECO:0000256" key="1">
    <source>
        <dbReference type="ARBA" id="ARBA00022737"/>
    </source>
</evidence>
<dbReference type="EMBL" id="JAQTJK010000013">
    <property type="protein sequence ID" value="MDK2042081.1"/>
    <property type="molecule type" value="Genomic_DNA"/>
</dbReference>
<dbReference type="Gene3D" id="3.40.50.300">
    <property type="entry name" value="P-loop containing nucleotide triphosphate hydrolases"/>
    <property type="match status" value="1"/>
</dbReference>
<comment type="caution">
    <text evidence="4">The sequence shown here is derived from an EMBL/GenBank/DDBJ whole genome shotgun (WGS) entry which is preliminary data.</text>
</comment>
<dbReference type="Proteomes" id="UP001237501">
    <property type="component" value="Unassembled WGS sequence"/>
</dbReference>
<evidence type="ECO:0000256" key="2">
    <source>
        <dbReference type="ARBA" id="ARBA00022803"/>
    </source>
</evidence>
<dbReference type="PANTHER" id="PTHR45641:SF19">
    <property type="entry name" value="NEPHROCYSTIN-3"/>
    <property type="match status" value="1"/>
</dbReference>
<reference evidence="4" key="2">
    <citation type="submission" date="2023-02" db="EMBL/GenBank/DDBJ databases">
        <authorList>
            <person name="Concha-Toloza M."/>
            <person name="Lopez-Cantillo M."/>
            <person name="Molina-Mora J."/>
            <person name="Collado L."/>
        </authorList>
    </citation>
    <scope>NUCLEOTIDE SEQUENCE</scope>
    <source>
        <strain evidence="4">FR1p153A2</strain>
    </source>
</reference>
<dbReference type="SUPFAM" id="SSF52540">
    <property type="entry name" value="P-loop containing nucleoside triphosphate hydrolases"/>
    <property type="match status" value="1"/>
</dbReference>
<keyword evidence="1" id="KW-0677">Repeat</keyword>
<evidence type="ECO:0000256" key="3">
    <source>
        <dbReference type="PROSITE-ProRule" id="PRU00339"/>
    </source>
</evidence>